<evidence type="ECO:0008006" key="3">
    <source>
        <dbReference type="Google" id="ProtNLM"/>
    </source>
</evidence>
<sequence>MGLGVLACAAGSARAQATAETAAKLKAAFEAWMPSGENLAPAESEYLMSRLGFQSIGSWRVEPDGDGYRITMPGIRTQIFDGFGQDRFRFFIICDPDQMRATPGEGGRYVLTGDAALNCRFQVPGATPSPITARRRQTSGSVDLRDPAVIEVSTTLDQMKMGDDGAATQLRIERLTLAGNRRAVADGRSDLRSTFVLKGVSLQLKDGFGPLNADKIVYEVGVEAIDMPAMTNAATVLAKRFGSGTASADAAGDPAIRALQDAYADGLPTRSHMTVTANGLGAATPAATVTIDSLAFGGAELDAATDSGRFTGRLDGQGIKIQPPPRYAEWIPVEGSVQISMSDLPMRSIAARRLLPNGGSEAQGFGPPSSGFTVHYDAFRLTAPQGALDLKGTTALDPDALRKMTAALQLRLTGIDGLVKALQADPKASQAAAGLTMLQVLGRQTTTPDGKSARDYEIVIDPSGQILVNGADVQALVPKDL</sequence>
<dbReference type="AlphaFoldDB" id="A0A0A0D2K6"/>
<gene>
    <name evidence="1" type="ORF">P409_28130</name>
</gene>
<reference evidence="1 2" key="1">
    <citation type="submission" date="2014-01" db="EMBL/GenBank/DDBJ databases">
        <title>Genome sequence determination for a cystic fibrosis isolate, Inquilinus limosus.</title>
        <authorList>
            <person name="Pino M."/>
            <person name="Di Conza J."/>
            <person name="Gutkind G."/>
        </authorList>
    </citation>
    <scope>NUCLEOTIDE SEQUENCE [LARGE SCALE GENOMIC DNA]</scope>
    <source>
        <strain evidence="1 2">MP06</strain>
    </source>
</reference>
<proteinExistence type="predicted"/>
<organism evidence="1 2">
    <name type="scientific">Inquilinus limosus MP06</name>
    <dbReference type="NCBI Taxonomy" id="1398085"/>
    <lineage>
        <taxon>Bacteria</taxon>
        <taxon>Pseudomonadati</taxon>
        <taxon>Pseudomonadota</taxon>
        <taxon>Alphaproteobacteria</taxon>
        <taxon>Rhodospirillales</taxon>
        <taxon>Rhodospirillaceae</taxon>
        <taxon>Inquilinus</taxon>
    </lineage>
</organism>
<protein>
    <recommendedName>
        <fullName evidence="3">DUF945 domain-containing protein</fullName>
    </recommendedName>
</protein>
<accession>A0A0A0D2K6</accession>
<name>A0A0A0D2K6_9PROT</name>
<evidence type="ECO:0000313" key="1">
    <source>
        <dbReference type="EMBL" id="KGM31277.1"/>
    </source>
</evidence>
<comment type="caution">
    <text evidence="1">The sequence shown here is derived from an EMBL/GenBank/DDBJ whole genome shotgun (WGS) entry which is preliminary data.</text>
</comment>
<dbReference type="Proteomes" id="UP000029995">
    <property type="component" value="Unassembled WGS sequence"/>
</dbReference>
<evidence type="ECO:0000313" key="2">
    <source>
        <dbReference type="Proteomes" id="UP000029995"/>
    </source>
</evidence>
<dbReference type="EMBL" id="JANX01000552">
    <property type="protein sequence ID" value="KGM31277.1"/>
    <property type="molecule type" value="Genomic_DNA"/>
</dbReference>